<gene>
    <name evidence="3" type="ORF">LEMA_P022620.1</name>
</gene>
<dbReference type="STRING" id="985895.E5ABU1"/>
<dbReference type="InterPro" id="IPR007317">
    <property type="entry name" value="GET4"/>
</dbReference>
<dbReference type="EMBL" id="FP929138">
    <property type="protein sequence ID" value="CBY01132.1"/>
    <property type="molecule type" value="Genomic_DNA"/>
</dbReference>
<dbReference type="PANTHER" id="PTHR12875:SF0">
    <property type="entry name" value="GOLGI TO ER TRAFFIC PROTEIN 4 HOMOLOG"/>
    <property type="match status" value="1"/>
</dbReference>
<evidence type="ECO:0000313" key="4">
    <source>
        <dbReference type="Proteomes" id="UP000002668"/>
    </source>
</evidence>
<evidence type="ECO:0000313" key="3">
    <source>
        <dbReference type="EMBL" id="CBY01132.1"/>
    </source>
</evidence>
<dbReference type="GO" id="GO:0072380">
    <property type="term" value="C:TRC complex"/>
    <property type="evidence" value="ECO:0007669"/>
    <property type="project" value="TreeGrafter"/>
</dbReference>
<dbReference type="VEuPathDB" id="FungiDB:LEMA_P022620.1"/>
<evidence type="ECO:0000256" key="1">
    <source>
        <dbReference type="ARBA" id="ARBA00005351"/>
    </source>
</evidence>
<accession>E5ABU1</accession>
<dbReference type="Gene3D" id="1.25.40.10">
    <property type="entry name" value="Tetratricopeptide repeat domain"/>
    <property type="match status" value="1"/>
</dbReference>
<organism evidence="4">
    <name type="scientific">Leptosphaeria maculans (strain JN3 / isolate v23.1.3 / race Av1-4-5-6-7-8)</name>
    <name type="common">Blackleg fungus</name>
    <name type="synonym">Phoma lingam</name>
    <dbReference type="NCBI Taxonomy" id="985895"/>
    <lineage>
        <taxon>Eukaryota</taxon>
        <taxon>Fungi</taxon>
        <taxon>Dikarya</taxon>
        <taxon>Ascomycota</taxon>
        <taxon>Pezizomycotina</taxon>
        <taxon>Dothideomycetes</taxon>
        <taxon>Pleosporomycetidae</taxon>
        <taxon>Pleosporales</taxon>
        <taxon>Pleosporineae</taxon>
        <taxon>Leptosphaeriaceae</taxon>
        <taxon>Plenodomus</taxon>
        <taxon>Plenodomus lingam/Leptosphaeria maculans species complex</taxon>
    </lineage>
</organism>
<protein>
    <submittedName>
        <fullName evidence="3">Similar to DUF410 domain protein</fullName>
    </submittedName>
</protein>
<dbReference type="AlphaFoldDB" id="E5ABU1"/>
<evidence type="ECO:0000256" key="2">
    <source>
        <dbReference type="SAM" id="MobiDB-lite"/>
    </source>
</evidence>
<dbReference type="eggNOG" id="KOG3024">
    <property type="taxonomic scope" value="Eukaryota"/>
</dbReference>
<keyword evidence="4" id="KW-1185">Reference proteome</keyword>
<name>E5ABU1_LEPMJ</name>
<dbReference type="PANTHER" id="PTHR12875">
    <property type="entry name" value="GOLGI TO ER TRAFFIC PROTEIN 4 HOMOLOG"/>
    <property type="match status" value="1"/>
</dbReference>
<reference evidence="4" key="1">
    <citation type="journal article" date="2011" name="Nat. Commun.">
        <title>Effector diversification within compartments of the Leptosphaeria maculans genome affected by Repeat-Induced Point mutations.</title>
        <authorList>
            <person name="Rouxel T."/>
            <person name="Grandaubert J."/>
            <person name="Hane J.K."/>
            <person name="Hoede C."/>
            <person name="van de Wouw A.P."/>
            <person name="Couloux A."/>
            <person name="Dominguez V."/>
            <person name="Anthouard V."/>
            <person name="Bally P."/>
            <person name="Bourras S."/>
            <person name="Cozijnsen A.J."/>
            <person name="Ciuffetti L.M."/>
            <person name="Degrave A."/>
            <person name="Dilmaghani A."/>
            <person name="Duret L."/>
            <person name="Fudal I."/>
            <person name="Goodwin S.B."/>
            <person name="Gout L."/>
            <person name="Glaser N."/>
            <person name="Linglin J."/>
            <person name="Kema G.H.J."/>
            <person name="Lapalu N."/>
            <person name="Lawrence C.B."/>
            <person name="May K."/>
            <person name="Meyer M."/>
            <person name="Ollivier B."/>
            <person name="Poulain J."/>
            <person name="Schoch C.L."/>
            <person name="Simon A."/>
            <person name="Spatafora J.W."/>
            <person name="Stachowiak A."/>
            <person name="Turgeon B.G."/>
            <person name="Tyler B.M."/>
            <person name="Vincent D."/>
            <person name="Weissenbach J."/>
            <person name="Amselem J."/>
            <person name="Quesneville H."/>
            <person name="Oliver R.P."/>
            <person name="Wincker P."/>
            <person name="Balesdent M.-H."/>
            <person name="Howlett B.J."/>
        </authorList>
    </citation>
    <scope>NUCLEOTIDE SEQUENCE [LARGE SCALE GENOMIC DNA]</scope>
    <source>
        <strain evidence="4">JN3 / isolate v23.1.3 / race Av1-4-5-6-7-8</strain>
    </source>
</reference>
<proteinExistence type="inferred from homology"/>
<dbReference type="InterPro" id="IPR011990">
    <property type="entry name" value="TPR-like_helical_dom_sf"/>
</dbReference>
<dbReference type="Proteomes" id="UP000002668">
    <property type="component" value="Genome"/>
</dbReference>
<dbReference type="InParanoid" id="E5ABU1"/>
<dbReference type="OrthoDB" id="10252405at2759"/>
<dbReference type="GO" id="GO:0045048">
    <property type="term" value="P:protein insertion into ER membrane"/>
    <property type="evidence" value="ECO:0007669"/>
    <property type="project" value="InterPro"/>
</dbReference>
<dbReference type="HOGENOM" id="CLU_046061_0_1_1"/>
<dbReference type="FunCoup" id="E5ABU1">
    <property type="interactions" value="357"/>
</dbReference>
<dbReference type="Pfam" id="PF04190">
    <property type="entry name" value="GET4"/>
    <property type="match status" value="1"/>
</dbReference>
<sequence>MANKIEKTLQRQREKIAEGQYYEAHQQLRVVASRYTKAQDWSNATAILYEGAQSLLQAGQGGSGGDLCVFLLDVYSKGEIKPDASSKGKLLSLLRAFPKDEPTKKKFVGEMIAWSSKFGEFPAGDPELHHVAGTLFAEGKFFVPHTHLEPYDAERHLLLGTQDSPDTLSSLEYAWYEADDSHTAPLYCARGVLPYLLTGNLRAANKFFLLFTSQLAKKPNLNTQNVSTNSTELRVYPSLPLLNFLGLLLLSVERGDPSLYRQLKSHYVQNLKDVNWNEALDQIGEVYFGIRIPKQGNPMFDMLGSMFGGGMGGGAGASTGAGGAKKSIGGRAPPASGLD</sequence>
<comment type="similarity">
    <text evidence="1">Belongs to the GET4 family.</text>
</comment>
<dbReference type="OMA" id="LMDMMGM"/>
<feature type="region of interest" description="Disordered" evidence="2">
    <location>
        <begin position="318"/>
        <end position="339"/>
    </location>
</feature>